<evidence type="ECO:0000256" key="1">
    <source>
        <dbReference type="ARBA" id="ARBA00004651"/>
    </source>
</evidence>
<dbReference type="InterPro" id="IPR036640">
    <property type="entry name" value="ABC1_TM_sf"/>
</dbReference>
<evidence type="ECO:0000256" key="6">
    <source>
        <dbReference type="ARBA" id="ARBA00022840"/>
    </source>
</evidence>
<sequence>MAFTLSKLKRGRVIIGMSLLYRAFSRYKRRIIILALLGFVSGLLEGVGVNAIIPLLSFVSSDVDPNADVISRAIQQAFAAFHLTFRLSYLLIFIALLFIVKAVVSFIAQYVSATITADYEREIRVTLFQKLMGSGWPYLLTQKTGYPEMVLTNDVNAASTALTYLSSAILLITALLIYVIIALNISVMITILALLMGVVIFVSFRPFLYRSQQAANVQAQLYKVIAHHVNESVAGSKSIKSFAVEIPVVAKAANIFKTLRGERIKLSRSNATTNSLIQPISLLFVLAVFSYFYLKGNFNVASFAVILYLIQKIFSYIQAIQSKLHSVSELVPNVRNTLEFLAAAEKNQEHQTGTAAFSFHQRLTFQSVTFGYQQDRGRVLDGISFEIPKGAMLGLIGASGAGKTTIVDLLLRHFSPTGGEILIDGKNISTVDLTAWRHKIGYISQDIFLLNDTVENNIKFYHPSISKPDMVAAAKMAQIHDFINQQPDGYQTMVGERGIMLSGGQRQRVILARALVRQPEILILDEATSSLDNESEIKVQQAIENLRGKITVLVIAHRLTTVMNCDQLLIIKDGQIQERGAPQALLKDRGSYFFKTYNIREQPQH</sequence>
<dbReference type="InterPro" id="IPR039421">
    <property type="entry name" value="Type_1_exporter"/>
</dbReference>
<keyword evidence="4 9" id="KW-0812">Transmembrane</keyword>
<dbReference type="PROSITE" id="PS50929">
    <property type="entry name" value="ABC_TM1F"/>
    <property type="match status" value="1"/>
</dbReference>
<evidence type="ECO:0000259" key="10">
    <source>
        <dbReference type="PROSITE" id="PS50893"/>
    </source>
</evidence>
<name>A0A1G1YIS2_9BACT</name>
<proteinExistence type="predicted"/>
<feature type="domain" description="ABC transmembrane type-1" evidence="11">
    <location>
        <begin position="32"/>
        <end position="329"/>
    </location>
</feature>
<dbReference type="SMART" id="SM00382">
    <property type="entry name" value="AAA"/>
    <property type="match status" value="1"/>
</dbReference>
<dbReference type="PANTHER" id="PTHR24221">
    <property type="entry name" value="ATP-BINDING CASSETTE SUB-FAMILY B"/>
    <property type="match status" value="1"/>
</dbReference>
<evidence type="ECO:0000256" key="3">
    <source>
        <dbReference type="ARBA" id="ARBA00022475"/>
    </source>
</evidence>
<gene>
    <name evidence="12" type="ORF">A3J59_03360</name>
</gene>
<feature type="transmembrane region" description="Helical" evidence="9">
    <location>
        <begin position="31"/>
        <end position="53"/>
    </location>
</feature>
<dbReference type="PROSITE" id="PS00211">
    <property type="entry name" value="ABC_TRANSPORTER_1"/>
    <property type="match status" value="1"/>
</dbReference>
<keyword evidence="3" id="KW-1003">Cell membrane</keyword>
<protein>
    <recommendedName>
        <fullName evidence="14">ABC transporter ATP-binding protein</fullName>
    </recommendedName>
</protein>
<dbReference type="GO" id="GO:0016887">
    <property type="term" value="F:ATP hydrolysis activity"/>
    <property type="evidence" value="ECO:0007669"/>
    <property type="project" value="InterPro"/>
</dbReference>
<evidence type="ECO:0000259" key="11">
    <source>
        <dbReference type="PROSITE" id="PS50929"/>
    </source>
</evidence>
<dbReference type="InterPro" id="IPR027417">
    <property type="entry name" value="P-loop_NTPase"/>
</dbReference>
<dbReference type="Gene3D" id="3.40.50.300">
    <property type="entry name" value="P-loop containing nucleotide triphosphate hydrolases"/>
    <property type="match status" value="1"/>
</dbReference>
<evidence type="ECO:0000256" key="5">
    <source>
        <dbReference type="ARBA" id="ARBA00022741"/>
    </source>
</evidence>
<evidence type="ECO:0000256" key="9">
    <source>
        <dbReference type="SAM" id="Phobius"/>
    </source>
</evidence>
<feature type="transmembrane region" description="Helical" evidence="9">
    <location>
        <begin position="275"/>
        <end position="294"/>
    </location>
</feature>
<reference evidence="12 13" key="1">
    <citation type="journal article" date="2016" name="Nat. Commun.">
        <title>Thousands of microbial genomes shed light on interconnected biogeochemical processes in an aquifer system.</title>
        <authorList>
            <person name="Anantharaman K."/>
            <person name="Brown C.T."/>
            <person name="Hug L.A."/>
            <person name="Sharon I."/>
            <person name="Castelle C.J."/>
            <person name="Probst A.J."/>
            <person name="Thomas B.C."/>
            <person name="Singh A."/>
            <person name="Wilkins M.J."/>
            <person name="Karaoz U."/>
            <person name="Brodie E.L."/>
            <person name="Williams K.H."/>
            <person name="Hubbard S.S."/>
            <person name="Banfield J.F."/>
        </authorList>
    </citation>
    <scope>NUCLEOTIDE SEQUENCE [LARGE SCALE GENOMIC DNA]</scope>
</reference>
<dbReference type="GO" id="GO:0140359">
    <property type="term" value="F:ABC-type transporter activity"/>
    <property type="evidence" value="ECO:0007669"/>
    <property type="project" value="InterPro"/>
</dbReference>
<feature type="transmembrane region" description="Helical" evidence="9">
    <location>
        <begin position="187"/>
        <end position="208"/>
    </location>
</feature>
<dbReference type="InterPro" id="IPR017871">
    <property type="entry name" value="ABC_transporter-like_CS"/>
</dbReference>
<evidence type="ECO:0000313" key="13">
    <source>
        <dbReference type="Proteomes" id="UP000177310"/>
    </source>
</evidence>
<dbReference type="Pfam" id="PF00664">
    <property type="entry name" value="ABC_membrane"/>
    <property type="match status" value="1"/>
</dbReference>
<evidence type="ECO:0000313" key="12">
    <source>
        <dbReference type="EMBL" id="OGY52164.1"/>
    </source>
</evidence>
<dbReference type="PANTHER" id="PTHR24221:SF654">
    <property type="entry name" value="ATP-BINDING CASSETTE SUB-FAMILY B MEMBER 6"/>
    <property type="match status" value="1"/>
</dbReference>
<dbReference type="Pfam" id="PF00005">
    <property type="entry name" value="ABC_tran"/>
    <property type="match status" value="1"/>
</dbReference>
<dbReference type="STRING" id="1797542.A3J59_03360"/>
<accession>A0A1G1YIS2</accession>
<keyword evidence="2" id="KW-0813">Transport</keyword>
<dbReference type="PROSITE" id="PS50893">
    <property type="entry name" value="ABC_TRANSPORTER_2"/>
    <property type="match status" value="1"/>
</dbReference>
<dbReference type="SUPFAM" id="SSF90123">
    <property type="entry name" value="ABC transporter transmembrane region"/>
    <property type="match status" value="1"/>
</dbReference>
<comment type="subcellular location">
    <subcellularLocation>
        <location evidence="1">Cell membrane</location>
        <topology evidence="1">Multi-pass membrane protein</topology>
    </subcellularLocation>
</comment>
<dbReference type="EMBL" id="MHIL01000008">
    <property type="protein sequence ID" value="OGY52164.1"/>
    <property type="molecule type" value="Genomic_DNA"/>
</dbReference>
<organism evidence="12 13">
    <name type="scientific">Candidatus Buchananbacteria bacterium RIFCSPHIGHO2_02_FULL_56_16</name>
    <dbReference type="NCBI Taxonomy" id="1797542"/>
    <lineage>
        <taxon>Bacteria</taxon>
        <taxon>Candidatus Buchananiibacteriota</taxon>
    </lineage>
</organism>
<dbReference type="InterPro" id="IPR011527">
    <property type="entry name" value="ABC1_TM_dom"/>
</dbReference>
<evidence type="ECO:0000256" key="7">
    <source>
        <dbReference type="ARBA" id="ARBA00022989"/>
    </source>
</evidence>
<keyword evidence="5" id="KW-0547">Nucleotide-binding</keyword>
<feature type="transmembrane region" description="Helical" evidence="9">
    <location>
        <begin position="87"/>
        <end position="111"/>
    </location>
</feature>
<keyword evidence="8 9" id="KW-0472">Membrane</keyword>
<dbReference type="FunFam" id="3.40.50.300:FF:000221">
    <property type="entry name" value="Multidrug ABC transporter ATP-binding protein"/>
    <property type="match status" value="1"/>
</dbReference>
<evidence type="ECO:0008006" key="14">
    <source>
        <dbReference type="Google" id="ProtNLM"/>
    </source>
</evidence>
<dbReference type="AlphaFoldDB" id="A0A1G1YIS2"/>
<keyword evidence="7 9" id="KW-1133">Transmembrane helix</keyword>
<keyword evidence="6" id="KW-0067">ATP-binding</keyword>
<dbReference type="Proteomes" id="UP000177310">
    <property type="component" value="Unassembled WGS sequence"/>
</dbReference>
<evidence type="ECO:0000256" key="8">
    <source>
        <dbReference type="ARBA" id="ARBA00023136"/>
    </source>
</evidence>
<dbReference type="Gene3D" id="1.20.1560.10">
    <property type="entry name" value="ABC transporter type 1, transmembrane domain"/>
    <property type="match status" value="1"/>
</dbReference>
<dbReference type="GO" id="GO:0005524">
    <property type="term" value="F:ATP binding"/>
    <property type="evidence" value="ECO:0007669"/>
    <property type="project" value="UniProtKB-KW"/>
</dbReference>
<feature type="transmembrane region" description="Helical" evidence="9">
    <location>
        <begin position="161"/>
        <end position="181"/>
    </location>
</feature>
<comment type="caution">
    <text evidence="12">The sequence shown here is derived from an EMBL/GenBank/DDBJ whole genome shotgun (WGS) entry which is preliminary data.</text>
</comment>
<dbReference type="InterPro" id="IPR003593">
    <property type="entry name" value="AAA+_ATPase"/>
</dbReference>
<dbReference type="SUPFAM" id="SSF52540">
    <property type="entry name" value="P-loop containing nucleoside triphosphate hydrolases"/>
    <property type="match status" value="1"/>
</dbReference>
<dbReference type="InterPro" id="IPR003439">
    <property type="entry name" value="ABC_transporter-like_ATP-bd"/>
</dbReference>
<dbReference type="GO" id="GO:0005886">
    <property type="term" value="C:plasma membrane"/>
    <property type="evidence" value="ECO:0007669"/>
    <property type="project" value="UniProtKB-SubCell"/>
</dbReference>
<evidence type="ECO:0000256" key="2">
    <source>
        <dbReference type="ARBA" id="ARBA00022448"/>
    </source>
</evidence>
<evidence type="ECO:0000256" key="4">
    <source>
        <dbReference type="ARBA" id="ARBA00022692"/>
    </source>
</evidence>
<feature type="domain" description="ABC transporter" evidence="10">
    <location>
        <begin position="363"/>
        <end position="598"/>
    </location>
</feature>